<keyword evidence="2" id="KW-1185">Reference proteome</keyword>
<comment type="caution">
    <text evidence="1">The sequence shown here is derived from an EMBL/GenBank/DDBJ whole genome shotgun (WGS) entry which is preliminary data.</text>
</comment>
<proteinExistence type="predicted"/>
<dbReference type="RefSeq" id="WP_341726924.1">
    <property type="nucleotide sequence ID" value="NZ_JBBWWT010000008.1"/>
</dbReference>
<sequence length="53" mass="6089">MDTALEASEVGKAAIMYGALDWFADNRLEEVADAFQGHYRKRSQATRERHDIF</sequence>
<reference evidence="1 2" key="1">
    <citation type="submission" date="2024-04" db="EMBL/GenBank/DDBJ databases">
        <title>Draft genome sequence of Pseudoxanthomonas putridarboris WD12.</title>
        <authorList>
            <person name="Oh J."/>
        </authorList>
    </citation>
    <scope>NUCLEOTIDE SEQUENCE [LARGE SCALE GENOMIC DNA]</scope>
    <source>
        <strain evidence="1 2">WD12</strain>
    </source>
</reference>
<protein>
    <submittedName>
        <fullName evidence="1">Uncharacterized protein</fullName>
    </submittedName>
</protein>
<gene>
    <name evidence="1" type="ORF">AAD027_15455</name>
</gene>
<dbReference type="EMBL" id="JBBWWT010000008">
    <property type="protein sequence ID" value="MEL1265751.1"/>
    <property type="molecule type" value="Genomic_DNA"/>
</dbReference>
<evidence type="ECO:0000313" key="2">
    <source>
        <dbReference type="Proteomes" id="UP001459204"/>
    </source>
</evidence>
<accession>A0ABU9J3E8</accession>
<name>A0ABU9J3E8_9GAMM</name>
<evidence type="ECO:0000313" key="1">
    <source>
        <dbReference type="EMBL" id="MEL1265751.1"/>
    </source>
</evidence>
<organism evidence="1 2">
    <name type="scientific">Pseudoxanthomonas putridarboris</name>
    <dbReference type="NCBI Taxonomy" id="752605"/>
    <lineage>
        <taxon>Bacteria</taxon>
        <taxon>Pseudomonadati</taxon>
        <taxon>Pseudomonadota</taxon>
        <taxon>Gammaproteobacteria</taxon>
        <taxon>Lysobacterales</taxon>
        <taxon>Lysobacteraceae</taxon>
        <taxon>Pseudoxanthomonas</taxon>
    </lineage>
</organism>
<dbReference type="Proteomes" id="UP001459204">
    <property type="component" value="Unassembled WGS sequence"/>
</dbReference>